<protein>
    <submittedName>
        <fullName evidence="3">Uncharacterized protein LOC114250661</fullName>
    </submittedName>
</protein>
<evidence type="ECO:0000313" key="3">
    <source>
        <dbReference type="RefSeq" id="XP_028040433.1"/>
    </source>
</evidence>
<dbReference type="SUPFAM" id="SSF51735">
    <property type="entry name" value="NAD(P)-binding Rossmann-fold domains"/>
    <property type="match status" value="1"/>
</dbReference>
<dbReference type="RefSeq" id="XP_028040433.1">
    <property type="nucleotide sequence ID" value="XM_028184632.1"/>
</dbReference>
<dbReference type="NCBIfam" id="NF005559">
    <property type="entry name" value="PRK07231.1"/>
    <property type="match status" value="1"/>
</dbReference>
<dbReference type="KEGG" id="bman:114250661"/>
<dbReference type="InterPro" id="IPR002347">
    <property type="entry name" value="SDR_fam"/>
</dbReference>
<proteinExistence type="predicted"/>
<dbReference type="PRINTS" id="PR00081">
    <property type="entry name" value="GDHRDH"/>
</dbReference>
<evidence type="ECO:0000313" key="2">
    <source>
        <dbReference type="Proteomes" id="UP000504629"/>
    </source>
</evidence>
<dbReference type="PANTHER" id="PTHR43975">
    <property type="entry name" value="ZGC:101858"/>
    <property type="match status" value="1"/>
</dbReference>
<dbReference type="GO" id="GO:0016491">
    <property type="term" value="F:oxidoreductase activity"/>
    <property type="evidence" value="ECO:0007669"/>
    <property type="project" value="UniProtKB-KW"/>
</dbReference>
<organism evidence="2 3">
    <name type="scientific">Bombyx mandarina</name>
    <name type="common">Wild silk moth</name>
    <name type="synonym">Wild silkworm</name>
    <dbReference type="NCBI Taxonomy" id="7092"/>
    <lineage>
        <taxon>Eukaryota</taxon>
        <taxon>Metazoa</taxon>
        <taxon>Ecdysozoa</taxon>
        <taxon>Arthropoda</taxon>
        <taxon>Hexapoda</taxon>
        <taxon>Insecta</taxon>
        <taxon>Pterygota</taxon>
        <taxon>Neoptera</taxon>
        <taxon>Endopterygota</taxon>
        <taxon>Lepidoptera</taxon>
        <taxon>Glossata</taxon>
        <taxon>Ditrysia</taxon>
        <taxon>Bombycoidea</taxon>
        <taxon>Bombycidae</taxon>
        <taxon>Bombycinae</taxon>
        <taxon>Bombyx</taxon>
    </lineage>
</organism>
<dbReference type="FunFam" id="3.40.50.720:FF:000084">
    <property type="entry name" value="Short-chain dehydrogenase reductase"/>
    <property type="match status" value="1"/>
</dbReference>
<gene>
    <name evidence="3" type="primary">LOC114250661</name>
</gene>
<dbReference type="PROSITE" id="PS00061">
    <property type="entry name" value="ADH_SHORT"/>
    <property type="match status" value="1"/>
</dbReference>
<dbReference type="OrthoDB" id="47007at2759"/>
<dbReference type="GeneID" id="114250661"/>
<dbReference type="InterPro" id="IPR036291">
    <property type="entry name" value="NAD(P)-bd_dom_sf"/>
</dbReference>
<dbReference type="InterPro" id="IPR020904">
    <property type="entry name" value="Sc_DH/Rdtase_CS"/>
</dbReference>
<keyword evidence="2" id="KW-1185">Reference proteome</keyword>
<evidence type="ECO:0000256" key="1">
    <source>
        <dbReference type="ARBA" id="ARBA00023002"/>
    </source>
</evidence>
<reference evidence="3" key="1">
    <citation type="submission" date="2025-08" db="UniProtKB">
        <authorList>
            <consortium name="RefSeq"/>
        </authorList>
    </citation>
    <scope>IDENTIFICATION</scope>
    <source>
        <tissue evidence="3">Silk gland</tissue>
    </source>
</reference>
<dbReference type="Pfam" id="PF13561">
    <property type="entry name" value="adh_short_C2"/>
    <property type="match status" value="1"/>
</dbReference>
<accession>A0A6J2KFR4</accession>
<name>A0A6J2KFR4_BOMMA</name>
<dbReference type="PANTHER" id="PTHR43975:SF2">
    <property type="entry name" value="EG:BACR7A4.14 PROTEIN-RELATED"/>
    <property type="match status" value="1"/>
</dbReference>
<keyword evidence="1" id="KW-0560">Oxidoreductase</keyword>
<dbReference type="Gene3D" id="3.40.50.720">
    <property type="entry name" value="NAD(P)-binding Rossmann-like Domain"/>
    <property type="match status" value="1"/>
</dbReference>
<sequence length="260" mass="27584">MSFKEKVVVVTGSSSGIGASIAIQYAAEGAKVVIVGRNEVKLKTVFAQCEKHGNQTLSVTADMNKDEDIKRIVDETINRFGKIDVLVNNAGIGASASILADNALEIFDKVISTNLRSAVCITNLAAPHLVKTKGNIINISSIASLGVLSPHNFIYGASKAGLDHFTRCIALELAGKGVRVNSVNPGPVKTDIISNMGVSESYQEKIWNIMKKGTALDRIAEPEEIADIVLFLASDKARSITGSIYVSDNGALLKGLMPAE</sequence>
<dbReference type="Proteomes" id="UP000504629">
    <property type="component" value="Unplaced"/>
</dbReference>
<dbReference type="AlphaFoldDB" id="A0A6J2KFR4"/>
<dbReference type="PRINTS" id="PR00080">
    <property type="entry name" value="SDRFAMILY"/>
</dbReference>